<keyword evidence="5" id="KW-1185">Reference proteome</keyword>
<keyword evidence="2" id="KW-0802">TPR repeat</keyword>
<evidence type="ECO:0000256" key="2">
    <source>
        <dbReference type="ARBA" id="ARBA00022803"/>
    </source>
</evidence>
<feature type="repeat" description="ANK" evidence="3">
    <location>
        <begin position="125"/>
        <end position="157"/>
    </location>
</feature>
<evidence type="ECO:0000313" key="5">
    <source>
        <dbReference type="Proteomes" id="UP001054902"/>
    </source>
</evidence>
<evidence type="ECO:0000256" key="3">
    <source>
        <dbReference type="PROSITE-ProRule" id="PRU00023"/>
    </source>
</evidence>
<protein>
    <submittedName>
        <fullName evidence="4">Uncharacterized protein</fullName>
    </submittedName>
</protein>
<organism evidence="4 5">
    <name type="scientific">Chaetoceros tenuissimus</name>
    <dbReference type="NCBI Taxonomy" id="426638"/>
    <lineage>
        <taxon>Eukaryota</taxon>
        <taxon>Sar</taxon>
        <taxon>Stramenopiles</taxon>
        <taxon>Ochrophyta</taxon>
        <taxon>Bacillariophyta</taxon>
        <taxon>Coscinodiscophyceae</taxon>
        <taxon>Chaetocerotophycidae</taxon>
        <taxon>Chaetocerotales</taxon>
        <taxon>Chaetocerotaceae</taxon>
        <taxon>Chaetoceros</taxon>
    </lineage>
</organism>
<dbReference type="AlphaFoldDB" id="A0AAD3GYQ5"/>
<proteinExistence type="predicted"/>
<dbReference type="GO" id="GO:0016020">
    <property type="term" value="C:membrane"/>
    <property type="evidence" value="ECO:0007669"/>
    <property type="project" value="TreeGrafter"/>
</dbReference>
<evidence type="ECO:0000256" key="1">
    <source>
        <dbReference type="ARBA" id="ARBA00022737"/>
    </source>
</evidence>
<dbReference type="Proteomes" id="UP001054902">
    <property type="component" value="Unassembled WGS sequence"/>
</dbReference>
<dbReference type="SUPFAM" id="SSF48452">
    <property type="entry name" value="TPR-like"/>
    <property type="match status" value="1"/>
</dbReference>
<feature type="repeat" description="ANK" evidence="3">
    <location>
        <begin position="90"/>
        <end position="123"/>
    </location>
</feature>
<keyword evidence="3" id="KW-0040">ANK repeat</keyword>
<dbReference type="InterPro" id="IPR011990">
    <property type="entry name" value="TPR-like_helical_dom_sf"/>
</dbReference>
<gene>
    <name evidence="4" type="ORF">CTEN210_00771</name>
</gene>
<dbReference type="Gene3D" id="1.25.40.10">
    <property type="entry name" value="Tetratricopeptide repeat domain"/>
    <property type="match status" value="1"/>
</dbReference>
<dbReference type="InterPro" id="IPR047150">
    <property type="entry name" value="SGT"/>
</dbReference>
<keyword evidence="1" id="KW-0677">Repeat</keyword>
<dbReference type="EMBL" id="BLLK01000019">
    <property type="protein sequence ID" value="GFH44297.1"/>
    <property type="molecule type" value="Genomic_DNA"/>
</dbReference>
<dbReference type="Gene3D" id="1.25.40.20">
    <property type="entry name" value="Ankyrin repeat-containing domain"/>
    <property type="match status" value="1"/>
</dbReference>
<sequence length="348" mass="39261">MDQDLMNYMPDDFFDKFVALTLNPEIMDSMIASAMERRNNPPTQGRGKTNWEGLPAKELFQAMTTGDVSELNRLLTRPELKQRVNDLDGDGHSLLHIISITEDFDTAVQALVTAGIDIDIRCAVAEETALHQAILHQEVVAVKVLLKYGASINTRNWRGHMPIPTAQAVCWHDAEINEDCCKVLKLLLDAEAEWSERAEALRLEGNQLFAKGNFAKAKKLYTQSLEVYEDPRTFGNRAQCFINIAKQDLKYLECEEVFPANIQLCGREAVSDALKALEMDSSYAKAHYRLVLGYLLQRNTSGAYHIAIEILKLYPENKKLQELKASLAYLHSDPEADEADFRKIIITA</sequence>
<dbReference type="GO" id="GO:0072380">
    <property type="term" value="C:TRC complex"/>
    <property type="evidence" value="ECO:0007669"/>
    <property type="project" value="TreeGrafter"/>
</dbReference>
<comment type="caution">
    <text evidence="4">The sequence shown here is derived from an EMBL/GenBank/DDBJ whole genome shotgun (WGS) entry which is preliminary data.</text>
</comment>
<dbReference type="SMART" id="SM00028">
    <property type="entry name" value="TPR"/>
    <property type="match status" value="2"/>
</dbReference>
<dbReference type="GO" id="GO:0006620">
    <property type="term" value="P:post-translational protein targeting to endoplasmic reticulum membrane"/>
    <property type="evidence" value="ECO:0007669"/>
    <property type="project" value="TreeGrafter"/>
</dbReference>
<dbReference type="Pfam" id="PF12796">
    <property type="entry name" value="Ank_2"/>
    <property type="match status" value="1"/>
</dbReference>
<dbReference type="InterPro" id="IPR002110">
    <property type="entry name" value="Ankyrin_rpt"/>
</dbReference>
<dbReference type="PANTHER" id="PTHR45831:SF2">
    <property type="entry name" value="LD24721P"/>
    <property type="match status" value="1"/>
</dbReference>
<name>A0AAD3GYQ5_9STRA</name>
<dbReference type="PROSITE" id="PS50297">
    <property type="entry name" value="ANK_REP_REGION"/>
    <property type="match status" value="1"/>
</dbReference>
<dbReference type="SUPFAM" id="SSF48403">
    <property type="entry name" value="Ankyrin repeat"/>
    <property type="match status" value="1"/>
</dbReference>
<reference evidence="4 5" key="1">
    <citation type="journal article" date="2021" name="Sci. Rep.">
        <title>The genome of the diatom Chaetoceros tenuissimus carries an ancient integrated fragment of an extant virus.</title>
        <authorList>
            <person name="Hongo Y."/>
            <person name="Kimura K."/>
            <person name="Takaki Y."/>
            <person name="Yoshida Y."/>
            <person name="Baba S."/>
            <person name="Kobayashi G."/>
            <person name="Nagasaki K."/>
            <person name="Hano T."/>
            <person name="Tomaru Y."/>
        </authorList>
    </citation>
    <scope>NUCLEOTIDE SEQUENCE [LARGE SCALE GENOMIC DNA]</scope>
    <source>
        <strain evidence="4 5">NIES-3715</strain>
    </source>
</reference>
<dbReference type="PROSITE" id="PS50088">
    <property type="entry name" value="ANK_REPEAT"/>
    <property type="match status" value="2"/>
</dbReference>
<dbReference type="InterPro" id="IPR019734">
    <property type="entry name" value="TPR_rpt"/>
</dbReference>
<dbReference type="InterPro" id="IPR036770">
    <property type="entry name" value="Ankyrin_rpt-contain_sf"/>
</dbReference>
<dbReference type="GO" id="GO:0060090">
    <property type="term" value="F:molecular adaptor activity"/>
    <property type="evidence" value="ECO:0007669"/>
    <property type="project" value="TreeGrafter"/>
</dbReference>
<evidence type="ECO:0000313" key="4">
    <source>
        <dbReference type="EMBL" id="GFH44297.1"/>
    </source>
</evidence>
<dbReference type="PANTHER" id="PTHR45831">
    <property type="entry name" value="LD24721P"/>
    <property type="match status" value="1"/>
</dbReference>
<dbReference type="SMART" id="SM00248">
    <property type="entry name" value="ANK"/>
    <property type="match status" value="2"/>
</dbReference>
<accession>A0AAD3GYQ5</accession>